<reference evidence="8 9" key="1">
    <citation type="journal article" date="2023" name="Commun. Biol.">
        <title>Genome analysis of Parmales, the sister group of diatoms, reveals the evolutionary specialization of diatoms from phago-mixotrophs to photoautotrophs.</title>
        <authorList>
            <person name="Ban H."/>
            <person name="Sato S."/>
            <person name="Yoshikawa S."/>
            <person name="Yamada K."/>
            <person name="Nakamura Y."/>
            <person name="Ichinomiya M."/>
            <person name="Sato N."/>
            <person name="Blanc-Mathieu R."/>
            <person name="Endo H."/>
            <person name="Kuwata A."/>
            <person name="Ogata H."/>
        </authorList>
    </citation>
    <scope>NUCLEOTIDE SEQUENCE [LARGE SCALE GENOMIC DNA]</scope>
</reference>
<dbReference type="PROSITE" id="PS00108">
    <property type="entry name" value="PROTEIN_KINASE_ST"/>
    <property type="match status" value="1"/>
</dbReference>
<feature type="domain" description="Protein kinase" evidence="7">
    <location>
        <begin position="305"/>
        <end position="868"/>
    </location>
</feature>
<keyword evidence="3 4" id="KW-0067">ATP-binding</keyword>
<evidence type="ECO:0000256" key="2">
    <source>
        <dbReference type="ARBA" id="ARBA00022741"/>
    </source>
</evidence>
<keyword evidence="1" id="KW-0808">Transferase</keyword>
<dbReference type="PANTHER" id="PTHR44329">
    <property type="entry name" value="SERINE/THREONINE-PROTEIN KINASE TNNI3K-RELATED"/>
    <property type="match status" value="1"/>
</dbReference>
<comment type="caution">
    <text evidence="8">The sequence shown here is derived from an EMBL/GenBank/DDBJ whole genome shotgun (WGS) entry which is preliminary data.</text>
</comment>
<evidence type="ECO:0000313" key="9">
    <source>
        <dbReference type="Proteomes" id="UP001165060"/>
    </source>
</evidence>
<evidence type="ECO:0000313" key="8">
    <source>
        <dbReference type="EMBL" id="GMI34083.1"/>
    </source>
</evidence>
<feature type="transmembrane region" description="Helical" evidence="6">
    <location>
        <begin position="6"/>
        <end position="26"/>
    </location>
</feature>
<keyword evidence="9" id="KW-1185">Reference proteome</keyword>
<feature type="coiled-coil region" evidence="5">
    <location>
        <begin position="904"/>
        <end position="931"/>
    </location>
</feature>
<dbReference type="PROSITE" id="PS00107">
    <property type="entry name" value="PROTEIN_KINASE_ATP"/>
    <property type="match status" value="1"/>
</dbReference>
<keyword evidence="6" id="KW-0812">Transmembrane</keyword>
<feature type="transmembrane region" description="Helical" evidence="6">
    <location>
        <begin position="61"/>
        <end position="86"/>
    </location>
</feature>
<protein>
    <recommendedName>
        <fullName evidence="7">Protein kinase domain-containing protein</fullName>
    </recommendedName>
</protein>
<dbReference type="Gene3D" id="3.30.530.20">
    <property type="match status" value="1"/>
</dbReference>
<accession>A0ABQ6MWI3</accession>
<feature type="coiled-coil region" evidence="5">
    <location>
        <begin position="219"/>
        <end position="290"/>
    </location>
</feature>
<dbReference type="Pfam" id="PF00069">
    <property type="entry name" value="Pkinase"/>
    <property type="match status" value="1"/>
</dbReference>
<dbReference type="InterPro" id="IPR001245">
    <property type="entry name" value="Ser-Thr/Tyr_kinase_cat_dom"/>
</dbReference>
<evidence type="ECO:0000256" key="5">
    <source>
        <dbReference type="SAM" id="Coils"/>
    </source>
</evidence>
<evidence type="ECO:0000256" key="3">
    <source>
        <dbReference type="ARBA" id="ARBA00022840"/>
    </source>
</evidence>
<dbReference type="PROSITE" id="PS50011">
    <property type="entry name" value="PROTEIN_KINASE_DOM"/>
    <property type="match status" value="1"/>
</dbReference>
<keyword evidence="1" id="KW-0723">Serine/threonine-protein kinase</keyword>
<feature type="transmembrane region" description="Helical" evidence="6">
    <location>
        <begin position="92"/>
        <end position="116"/>
    </location>
</feature>
<dbReference type="EMBL" id="BRYB01004608">
    <property type="protein sequence ID" value="GMI34083.1"/>
    <property type="molecule type" value="Genomic_DNA"/>
</dbReference>
<name>A0ABQ6MWI3_9STRA</name>
<dbReference type="Gene3D" id="1.10.510.10">
    <property type="entry name" value="Transferase(Phosphotransferase) domain 1"/>
    <property type="match status" value="2"/>
</dbReference>
<dbReference type="InterPro" id="IPR051681">
    <property type="entry name" value="Ser/Thr_Kinases-Pseudokinases"/>
</dbReference>
<evidence type="ECO:0000259" key="7">
    <source>
        <dbReference type="PROSITE" id="PS50011"/>
    </source>
</evidence>
<sequence length="975" mass="110349">MPTTAINFAIVAGVVLILLGVSKVLYSFFSMKSYDTGAEKRVTVDAKLRGILNSKIRSQNFFMVVEFLDAASDLLNALLKFILLVFADDNTIPAWLSVMFIVLGVCCFPLGLYQLVRRGQIKSSYRAIIHGDDPELEAALDAAGGVLTPKSIKIRHSLVVLDLAVTRLGINGFILEDAPSICLNGSLILLEMTRGTSASSSLYAPFFALLLSCVMSGRKLGLTAQKQELKQKKMDLENLETIQEDMEGVLRQQTLLKAENLELEEEMRMKKHSEEELKVMVEALEAVSKERQDELREVMVDSKEVKIDKLLGKGGFGVVNLATCRGGKVAMKQLLTVNEENVLRFRHECFLMKNLSHPNVVQLVGVCWSEDLFACLLEYVQNGSLEDWLRRTVGGKVYVPPKKPVIGKKKKQKKKKGPSLAEVTYKGFDYDKTYNEAEHTDTDKARKAEAEKLGWEWWSQRYNPKYKFKPILGKGGAPLELNVQGFHTYDDEAHIGMGIGHCIVNAPPKQVFAFYNDRRQAGTLDGIEVLESTPTASTEFIHVPIEVRTISDREALYRAVNMREKGADGYDYFTSLGYSIDNDELKPVTKGRVRMENLYCFVVREAPGSEGKASECLRMLRPDLKFGLGLGFLNTMAAAKATEVIAAPLVELKRNVEKLLGEYVPPLVENAKGEQLLTWKGHLWRMALEAALGVQYLHHHRYWKEEAGWRESVIHRDLKPDNMLLTNDWKLKLTDFGEARAQNLGATMTSVGTPIYIAPEVMQGDKYDERADTWSYGLCLVAMIRAERTLELFFYQSLRKHKKRKSTRGLGMGQMTKYYYQDGWRPILPLAFVKTYPKLHALIQECWKVRRSERPSFDEIVKRLQTDISDEVRSREEPKITVYSVEKDSIYHDRIGVDEQIDSEEETEERAETARLKIDRMQKEHKGAMKKVMGELKDREKAMAKVVTELEGLRQHVVDLERGGERGGTGERGGN</sequence>
<dbReference type="InterPro" id="IPR017441">
    <property type="entry name" value="Protein_kinase_ATP_BS"/>
</dbReference>
<dbReference type="Proteomes" id="UP001165060">
    <property type="component" value="Unassembled WGS sequence"/>
</dbReference>
<proteinExistence type="predicted"/>
<feature type="binding site" evidence="4">
    <location>
        <position position="332"/>
    </location>
    <ligand>
        <name>ATP</name>
        <dbReference type="ChEBI" id="CHEBI:30616"/>
    </ligand>
</feature>
<dbReference type="Pfam" id="PF07714">
    <property type="entry name" value="PK_Tyr_Ser-Thr"/>
    <property type="match status" value="1"/>
</dbReference>
<dbReference type="SUPFAM" id="SSF56112">
    <property type="entry name" value="Protein kinase-like (PK-like)"/>
    <property type="match status" value="1"/>
</dbReference>
<keyword evidence="1" id="KW-0418">Kinase</keyword>
<keyword evidence="6" id="KW-1133">Transmembrane helix</keyword>
<dbReference type="SMART" id="SM00220">
    <property type="entry name" value="S_TKc"/>
    <property type="match status" value="1"/>
</dbReference>
<keyword evidence="5" id="KW-0175">Coiled coil</keyword>
<dbReference type="InterPro" id="IPR000719">
    <property type="entry name" value="Prot_kinase_dom"/>
</dbReference>
<evidence type="ECO:0000256" key="4">
    <source>
        <dbReference type="PROSITE-ProRule" id="PRU10141"/>
    </source>
</evidence>
<dbReference type="InterPro" id="IPR008271">
    <property type="entry name" value="Ser/Thr_kinase_AS"/>
</dbReference>
<dbReference type="InterPro" id="IPR023393">
    <property type="entry name" value="START-like_dom_sf"/>
</dbReference>
<keyword evidence="6" id="KW-0472">Membrane</keyword>
<evidence type="ECO:0000256" key="1">
    <source>
        <dbReference type="ARBA" id="ARBA00022527"/>
    </source>
</evidence>
<organism evidence="8 9">
    <name type="scientific">Tetraparma gracilis</name>
    <dbReference type="NCBI Taxonomy" id="2962635"/>
    <lineage>
        <taxon>Eukaryota</taxon>
        <taxon>Sar</taxon>
        <taxon>Stramenopiles</taxon>
        <taxon>Ochrophyta</taxon>
        <taxon>Bolidophyceae</taxon>
        <taxon>Parmales</taxon>
        <taxon>Triparmaceae</taxon>
        <taxon>Tetraparma</taxon>
    </lineage>
</organism>
<gene>
    <name evidence="8" type="ORF">TeGR_g2229</name>
</gene>
<evidence type="ECO:0000256" key="6">
    <source>
        <dbReference type="SAM" id="Phobius"/>
    </source>
</evidence>
<dbReference type="InterPro" id="IPR011009">
    <property type="entry name" value="Kinase-like_dom_sf"/>
</dbReference>
<keyword evidence="2 4" id="KW-0547">Nucleotide-binding</keyword>